<dbReference type="AlphaFoldDB" id="A0A2N6QTT9"/>
<gene>
    <name evidence="1" type="ORF">CJ231_01415</name>
</gene>
<dbReference type="EMBL" id="PNGJ01000001">
    <property type="protein sequence ID" value="PMC25474.1"/>
    <property type="molecule type" value="Genomic_DNA"/>
</dbReference>
<protein>
    <submittedName>
        <fullName evidence="1">Uncharacterized protein</fullName>
    </submittedName>
</protein>
<comment type="caution">
    <text evidence="1">The sequence shown here is derived from an EMBL/GenBank/DDBJ whole genome shotgun (WGS) entry which is preliminary data.</text>
</comment>
<name>A0A2N6QTT9_9BACT</name>
<evidence type="ECO:0000313" key="2">
    <source>
        <dbReference type="Proteomes" id="UP000235564"/>
    </source>
</evidence>
<sequence length="61" mass="7087">MDALHHLPAIRCERLYVVRSDDKDKQTKRHAQTKKTFADNTLCAMLLCTKNIRAKLSFLNN</sequence>
<organism evidence="1 2">
    <name type="scientific">Hoylesella buccalis</name>
    <dbReference type="NCBI Taxonomy" id="28127"/>
    <lineage>
        <taxon>Bacteria</taxon>
        <taxon>Pseudomonadati</taxon>
        <taxon>Bacteroidota</taxon>
        <taxon>Bacteroidia</taxon>
        <taxon>Bacteroidales</taxon>
        <taxon>Prevotellaceae</taxon>
        <taxon>Hoylesella</taxon>
    </lineage>
</organism>
<reference evidence="1 2" key="1">
    <citation type="submission" date="2017-09" db="EMBL/GenBank/DDBJ databases">
        <title>Bacterial strain isolated from the female urinary microbiota.</title>
        <authorList>
            <person name="Thomas-White K."/>
            <person name="Kumar N."/>
            <person name="Forster S."/>
            <person name="Putonti C."/>
            <person name="Lawley T."/>
            <person name="Wolfe A.J."/>
        </authorList>
    </citation>
    <scope>NUCLEOTIDE SEQUENCE [LARGE SCALE GENOMIC DNA]</scope>
    <source>
        <strain evidence="1 2">UMB0536</strain>
    </source>
</reference>
<proteinExistence type="predicted"/>
<evidence type="ECO:0000313" key="1">
    <source>
        <dbReference type="EMBL" id="PMC25474.1"/>
    </source>
</evidence>
<dbReference type="Proteomes" id="UP000235564">
    <property type="component" value="Unassembled WGS sequence"/>
</dbReference>
<accession>A0A2N6QTT9</accession>